<keyword evidence="8 12" id="KW-0067">ATP-binding</keyword>
<protein>
    <recommendedName>
        <fullName evidence="2">phosphorylase kinase</fullName>
        <ecNumber evidence="2">2.7.11.19</ecNumber>
    </recommendedName>
</protein>
<dbReference type="Proteomes" id="UP000266239">
    <property type="component" value="Unassembled WGS sequence"/>
</dbReference>
<evidence type="ECO:0000256" key="10">
    <source>
        <dbReference type="ARBA" id="ARBA00023277"/>
    </source>
</evidence>
<comment type="similarity">
    <text evidence="13">Belongs to the protein kinase superfamily.</text>
</comment>
<dbReference type="Pfam" id="PF00069">
    <property type="entry name" value="Pkinase"/>
    <property type="match status" value="1"/>
</dbReference>
<evidence type="ECO:0000256" key="6">
    <source>
        <dbReference type="ARBA" id="ARBA00022741"/>
    </source>
</evidence>
<dbReference type="InterPro" id="IPR008271">
    <property type="entry name" value="Ser/Thr_kinase_AS"/>
</dbReference>
<dbReference type="InterPro" id="IPR000719">
    <property type="entry name" value="Prot_kinase_dom"/>
</dbReference>
<evidence type="ECO:0000256" key="13">
    <source>
        <dbReference type="RuleBase" id="RU000304"/>
    </source>
</evidence>
<keyword evidence="4" id="KW-0321">Glycogen metabolism</keyword>
<keyword evidence="10" id="KW-0119">Carbohydrate metabolism</keyword>
<accession>A0A397AVW3</accession>
<dbReference type="InterPro" id="IPR011009">
    <property type="entry name" value="Kinase-like_dom_sf"/>
</dbReference>
<sequence length="385" mass="42357">MGCGRSKGLCPSFGRHGADQADEDAAASQAPAEKQEGEGLSTPPDTPQDDLQSPAVGEQLSVLSTQRFEDVYALATNQVLGEGGSAKVYVGTHRRTHQRVAVKVFIKAQMRDSEVSDLFEEVNILKQMKHAHILELFAFFHEPTHFYIVTDLLEGGELFDRIIEKEFYSEKEARDLVKILLTAIQYMHSLNIVHRDLKPENILLQSLTDDTSIKLADFGFAKSDIHGTMTAKCGSPSYIAPEILSQPQYGRAVDIWSAGVITYILLCGYPPFQGATDAELFANIQHGQFEFDAPYWDDVSTVAKAFVSSMLVLNPAERATADALLQHPWITGVVSSVPLKTAVQELKRFNARRKFKAAVKTVQATASLLGRARTRGSSLAVDNTV</sequence>
<keyword evidence="9" id="KW-0112">Calmodulin-binding</keyword>
<dbReference type="Gene3D" id="1.10.510.10">
    <property type="entry name" value="Transferase(Phosphotransferase) domain 1"/>
    <property type="match status" value="1"/>
</dbReference>
<keyword evidence="3 13" id="KW-0723">Serine/threonine-protein kinase</keyword>
<dbReference type="EMBL" id="QUTA01006265">
    <property type="protein sequence ID" value="RHY11920.1"/>
    <property type="molecule type" value="Genomic_DNA"/>
</dbReference>
<dbReference type="SUPFAM" id="SSF56112">
    <property type="entry name" value="Protein kinase-like (PK-like)"/>
    <property type="match status" value="1"/>
</dbReference>
<keyword evidence="5" id="KW-0808">Transferase</keyword>
<gene>
    <name evidence="16" type="ORF">DYB25_004982</name>
</gene>
<feature type="binding site" evidence="12">
    <location>
        <position position="103"/>
    </location>
    <ligand>
        <name>ATP</name>
        <dbReference type="ChEBI" id="CHEBI:30616"/>
    </ligand>
</feature>
<evidence type="ECO:0000256" key="8">
    <source>
        <dbReference type="ARBA" id="ARBA00022840"/>
    </source>
</evidence>
<name>A0A397AVW3_APHAT</name>
<evidence type="ECO:0000256" key="4">
    <source>
        <dbReference type="ARBA" id="ARBA00022600"/>
    </source>
</evidence>
<proteinExistence type="inferred from homology"/>
<dbReference type="InterPro" id="IPR017441">
    <property type="entry name" value="Protein_kinase_ATP_BS"/>
</dbReference>
<comment type="caution">
    <text evidence="16">The sequence shown here is derived from an EMBL/GenBank/DDBJ whole genome shotgun (WGS) entry which is preliminary data.</text>
</comment>
<dbReference type="GO" id="GO:0005524">
    <property type="term" value="F:ATP binding"/>
    <property type="evidence" value="ECO:0007669"/>
    <property type="project" value="UniProtKB-UniRule"/>
</dbReference>
<keyword evidence="6 12" id="KW-0547">Nucleotide-binding</keyword>
<reference evidence="16 17" key="1">
    <citation type="submission" date="2018-08" db="EMBL/GenBank/DDBJ databases">
        <title>Aphanomyces genome sequencing and annotation.</title>
        <authorList>
            <person name="Minardi D."/>
            <person name="Oidtmann B."/>
            <person name="Van Der Giezen M."/>
            <person name="Studholme D.J."/>
        </authorList>
    </citation>
    <scope>NUCLEOTIDE SEQUENCE [LARGE SCALE GENOMIC DNA]</scope>
    <source>
        <strain evidence="16 17">Yx</strain>
    </source>
</reference>
<dbReference type="InterPro" id="IPR002291">
    <property type="entry name" value="Phosph_kin_gamma"/>
</dbReference>
<dbReference type="GO" id="GO:0005516">
    <property type="term" value="F:calmodulin binding"/>
    <property type="evidence" value="ECO:0007669"/>
    <property type="project" value="UniProtKB-KW"/>
</dbReference>
<dbReference type="SMART" id="SM00220">
    <property type="entry name" value="S_TKc"/>
    <property type="match status" value="1"/>
</dbReference>
<dbReference type="VEuPathDB" id="FungiDB:H257_04533"/>
<evidence type="ECO:0000256" key="9">
    <source>
        <dbReference type="ARBA" id="ARBA00022860"/>
    </source>
</evidence>
<keyword evidence="7" id="KW-0418">Kinase</keyword>
<evidence type="ECO:0000313" key="17">
    <source>
        <dbReference type="Proteomes" id="UP000266239"/>
    </source>
</evidence>
<evidence type="ECO:0000256" key="7">
    <source>
        <dbReference type="ARBA" id="ARBA00022777"/>
    </source>
</evidence>
<dbReference type="GO" id="GO:0005964">
    <property type="term" value="C:phosphorylase kinase complex"/>
    <property type="evidence" value="ECO:0007669"/>
    <property type="project" value="InterPro"/>
</dbReference>
<dbReference type="AlphaFoldDB" id="A0A397AVW3"/>
<evidence type="ECO:0000256" key="1">
    <source>
        <dbReference type="ARBA" id="ARBA00001674"/>
    </source>
</evidence>
<organism evidence="16 17">
    <name type="scientific">Aphanomyces astaci</name>
    <name type="common">Crayfish plague agent</name>
    <dbReference type="NCBI Taxonomy" id="112090"/>
    <lineage>
        <taxon>Eukaryota</taxon>
        <taxon>Sar</taxon>
        <taxon>Stramenopiles</taxon>
        <taxon>Oomycota</taxon>
        <taxon>Saprolegniomycetes</taxon>
        <taxon>Saprolegniales</taxon>
        <taxon>Verrucalvaceae</taxon>
        <taxon>Aphanomyces</taxon>
    </lineage>
</organism>
<dbReference type="PRINTS" id="PR01049">
    <property type="entry name" value="PHOSPHBKNASE"/>
</dbReference>
<dbReference type="Gene3D" id="6.10.140.620">
    <property type="match status" value="1"/>
</dbReference>
<dbReference type="Gene3D" id="3.30.200.20">
    <property type="entry name" value="Phosphorylase Kinase, domain 1"/>
    <property type="match status" value="1"/>
</dbReference>
<evidence type="ECO:0000256" key="5">
    <source>
        <dbReference type="ARBA" id="ARBA00022679"/>
    </source>
</evidence>
<dbReference type="CDD" id="cd05117">
    <property type="entry name" value="STKc_CAMK"/>
    <property type="match status" value="1"/>
</dbReference>
<evidence type="ECO:0000256" key="2">
    <source>
        <dbReference type="ARBA" id="ARBA00012432"/>
    </source>
</evidence>
<dbReference type="EC" id="2.7.11.19" evidence="2"/>
<dbReference type="PROSITE" id="PS50011">
    <property type="entry name" value="PROTEIN_KINASE_DOM"/>
    <property type="match status" value="1"/>
</dbReference>
<comment type="catalytic activity">
    <reaction evidence="1">
        <text>2 ATP + phosphorylase b = 2 ADP + phosphorylase a.</text>
        <dbReference type="EC" id="2.7.11.19"/>
    </reaction>
</comment>
<dbReference type="GO" id="GO:0004689">
    <property type="term" value="F:phosphorylase kinase activity"/>
    <property type="evidence" value="ECO:0007669"/>
    <property type="project" value="UniProtKB-EC"/>
</dbReference>
<feature type="region of interest" description="Disordered" evidence="14">
    <location>
        <begin position="1"/>
        <end position="53"/>
    </location>
</feature>
<evidence type="ECO:0000256" key="3">
    <source>
        <dbReference type="ARBA" id="ARBA00022527"/>
    </source>
</evidence>
<evidence type="ECO:0000313" key="16">
    <source>
        <dbReference type="EMBL" id="RHY11920.1"/>
    </source>
</evidence>
<dbReference type="FunFam" id="1.10.510.10:FF:000026">
    <property type="entry name" value="Calcium/calmodulin-dependent protein kinase type 1"/>
    <property type="match status" value="1"/>
</dbReference>
<comment type="subunit">
    <text evidence="11">Hexadecamer of 4 heterotetramers, each composed of alpha, beta, gamma, and delta subunits. Alpha (PHKA1 or PHKA2) and beta (PHKB) are regulatory subunits, gamma (PHKG1 or PHKG2) is the catalytic subunit, and delta is calmodulin.</text>
</comment>
<feature type="domain" description="Protein kinase" evidence="15">
    <location>
        <begin position="74"/>
        <end position="330"/>
    </location>
</feature>
<evidence type="ECO:0000256" key="14">
    <source>
        <dbReference type="SAM" id="MobiDB-lite"/>
    </source>
</evidence>
<dbReference type="PANTHER" id="PTHR24347">
    <property type="entry name" value="SERINE/THREONINE-PROTEIN KINASE"/>
    <property type="match status" value="1"/>
</dbReference>
<evidence type="ECO:0000259" key="15">
    <source>
        <dbReference type="PROSITE" id="PS50011"/>
    </source>
</evidence>
<dbReference type="PROSITE" id="PS00107">
    <property type="entry name" value="PROTEIN_KINASE_ATP"/>
    <property type="match status" value="1"/>
</dbReference>
<evidence type="ECO:0000256" key="11">
    <source>
        <dbReference type="ARBA" id="ARBA00025890"/>
    </source>
</evidence>
<dbReference type="PROSITE" id="PS00108">
    <property type="entry name" value="PROTEIN_KINASE_ST"/>
    <property type="match status" value="1"/>
</dbReference>
<evidence type="ECO:0000256" key="12">
    <source>
        <dbReference type="PROSITE-ProRule" id="PRU10141"/>
    </source>
</evidence>
<dbReference type="GO" id="GO:0005977">
    <property type="term" value="P:glycogen metabolic process"/>
    <property type="evidence" value="ECO:0007669"/>
    <property type="project" value="UniProtKB-KW"/>
</dbReference>